<dbReference type="RefSeq" id="WP_091626818.1">
    <property type="nucleotide sequence ID" value="NZ_FMIC01000002.1"/>
</dbReference>
<dbReference type="OrthoDB" id="3173471at2"/>
<dbReference type="Proteomes" id="UP000199343">
    <property type="component" value="Unassembled WGS sequence"/>
</dbReference>
<dbReference type="EMBL" id="FMIC01000002">
    <property type="protein sequence ID" value="SCL61126.1"/>
    <property type="molecule type" value="Genomic_DNA"/>
</dbReference>
<feature type="region of interest" description="Disordered" evidence="1">
    <location>
        <begin position="105"/>
        <end position="140"/>
    </location>
</feature>
<dbReference type="STRING" id="47871.GA0070608_2419"/>
<sequence>MPPPPHRPGVLAWQVFRGSDAIRQGLVTEHQLRSSAWLRLRHDVYADARLDRDHTLACRAAALRLPPEAIVAGPSAAYLHGVGHAASFTDDVHVLAPRAMRLNPQRGLRVHSTGPATSPSWPPARARGASGGPGVPASTDPAAAAWETAVWLEPLRAVGIVDSLLRQGLTSRAALVEVADRNADRPGGRRARWVFGLTDPGARSPAESELRVRLLLGGLPRPAAQHPVRVAAGLLLHADLAWPAYRVAVTHDGWQQAEADSGQHAEADSPHLDRIARLVGAGWLVLPVTGRRLRQDFPGVLCEVRAALAGRGWRP</sequence>
<accession>A0A1C6V4A3</accession>
<evidence type="ECO:0000313" key="2">
    <source>
        <dbReference type="EMBL" id="SCL61126.1"/>
    </source>
</evidence>
<evidence type="ECO:0000313" key="3">
    <source>
        <dbReference type="Proteomes" id="UP000199343"/>
    </source>
</evidence>
<proteinExistence type="predicted"/>
<evidence type="ECO:0000256" key="1">
    <source>
        <dbReference type="SAM" id="MobiDB-lite"/>
    </source>
</evidence>
<gene>
    <name evidence="2" type="ORF">GA0070608_2419</name>
</gene>
<dbReference type="AlphaFoldDB" id="A0A1C6V4A3"/>
<reference evidence="2 3" key="1">
    <citation type="submission" date="2016-06" db="EMBL/GenBank/DDBJ databases">
        <authorList>
            <person name="Kjaerup R.B."/>
            <person name="Dalgaard T.S."/>
            <person name="Juul-Madsen H.R."/>
        </authorList>
    </citation>
    <scope>NUCLEOTIDE SEQUENCE [LARGE SCALE GENOMIC DNA]</scope>
    <source>
        <strain evidence="2 3">DSM 43363</strain>
    </source>
</reference>
<name>A0A1C6V4A3_9ACTN</name>
<organism evidence="2 3">
    <name type="scientific">Micromonospora peucetia</name>
    <dbReference type="NCBI Taxonomy" id="47871"/>
    <lineage>
        <taxon>Bacteria</taxon>
        <taxon>Bacillati</taxon>
        <taxon>Actinomycetota</taxon>
        <taxon>Actinomycetes</taxon>
        <taxon>Micromonosporales</taxon>
        <taxon>Micromonosporaceae</taxon>
        <taxon>Micromonospora</taxon>
    </lineage>
</organism>
<protein>
    <submittedName>
        <fullName evidence="2">Transcriptional regulator, AbiEi antitoxin, Type IV TA system</fullName>
    </submittedName>
</protein>